<comment type="caution">
    <text evidence="3">The sequence shown here is derived from an EMBL/GenBank/DDBJ whole genome shotgun (WGS) entry which is preliminary data.</text>
</comment>
<feature type="compositionally biased region" description="Pro residues" evidence="1">
    <location>
        <begin position="155"/>
        <end position="170"/>
    </location>
</feature>
<feature type="compositionally biased region" description="Polar residues" evidence="1">
    <location>
        <begin position="267"/>
        <end position="280"/>
    </location>
</feature>
<feature type="transmembrane region" description="Helical" evidence="2">
    <location>
        <begin position="20"/>
        <end position="40"/>
    </location>
</feature>
<keyword evidence="4" id="KW-1185">Reference proteome</keyword>
<dbReference type="STRING" id="1229780.BN381_360028"/>
<dbReference type="EMBL" id="CANL01000030">
    <property type="protein sequence ID" value="CCM64326.1"/>
    <property type="molecule type" value="Genomic_DNA"/>
</dbReference>
<evidence type="ECO:0000313" key="4">
    <source>
        <dbReference type="Proteomes" id="UP000018291"/>
    </source>
</evidence>
<dbReference type="HOGENOM" id="CLU_976243_0_0_11"/>
<name>R4Z4X7_9ACTN</name>
<protein>
    <submittedName>
        <fullName evidence="3">Uncharacterized protein</fullName>
    </submittedName>
</protein>
<gene>
    <name evidence="3" type="ORF">BN381_360028</name>
</gene>
<dbReference type="eggNOG" id="COG1555">
    <property type="taxonomic scope" value="Bacteria"/>
</dbReference>
<evidence type="ECO:0000313" key="3">
    <source>
        <dbReference type="EMBL" id="CCM64326.1"/>
    </source>
</evidence>
<feature type="region of interest" description="Disordered" evidence="1">
    <location>
        <begin position="143"/>
        <end position="189"/>
    </location>
</feature>
<dbReference type="InterPro" id="IPR010994">
    <property type="entry name" value="RuvA_2-like"/>
</dbReference>
<reference evidence="3 4" key="1">
    <citation type="journal article" date="2013" name="ISME J.">
        <title>Metabolic model for the filamentous 'Candidatus Microthrix parvicella' based on genomic and metagenomic analyses.</title>
        <authorList>
            <person name="Jon McIlroy S."/>
            <person name="Kristiansen R."/>
            <person name="Albertsen M."/>
            <person name="Michael Karst S."/>
            <person name="Rossetti S."/>
            <person name="Lund Nielsen J."/>
            <person name="Tandoi V."/>
            <person name="James Seviour R."/>
            <person name="Nielsen P.H."/>
        </authorList>
    </citation>
    <scope>NUCLEOTIDE SEQUENCE [LARGE SCALE GENOMIC DNA]</scope>
    <source>
        <strain evidence="3 4">RN1</strain>
    </source>
</reference>
<feature type="transmembrane region" description="Helical" evidence="2">
    <location>
        <begin position="47"/>
        <end position="65"/>
    </location>
</feature>
<evidence type="ECO:0000256" key="2">
    <source>
        <dbReference type="SAM" id="Phobius"/>
    </source>
</evidence>
<sequence length="280" mass="29728">MTTAEELLSDQNWRLRNSVWIAGTLFCCCFTWASFLYVGISAKRRSWLIAAGGYGAATVAFMALSRSGPRLPDGTADSSRWQSKVGMFLALGVWAGGFVHALAINRSWLRFKAGADSSSRPAAGSNGAASAVPTWGAAGAVGGQGTANQYSSHAPLPPPPTSVLRPPSPARPNAGTAAARERPSSHDDQALIDVNTATLADFLGRAGLDVESAERAIVARQRFGGFWSIDEFMTAARLPPDNDAQVRNLVTVRTLPQKPQPERPDSPNRQGGDNQPNLDV</sequence>
<dbReference type="SUPFAM" id="SSF47781">
    <property type="entry name" value="RuvA domain 2-like"/>
    <property type="match status" value="1"/>
</dbReference>
<keyword evidence="2" id="KW-1133">Transmembrane helix</keyword>
<proteinExistence type="predicted"/>
<dbReference type="Proteomes" id="UP000018291">
    <property type="component" value="Unassembled WGS sequence"/>
</dbReference>
<accession>R4Z4X7</accession>
<organism evidence="3 4">
    <name type="scientific">Candidatus Neomicrothrix parvicella RN1</name>
    <dbReference type="NCBI Taxonomy" id="1229780"/>
    <lineage>
        <taxon>Bacteria</taxon>
        <taxon>Bacillati</taxon>
        <taxon>Actinomycetota</taxon>
        <taxon>Acidimicrobiia</taxon>
        <taxon>Acidimicrobiales</taxon>
        <taxon>Microthrixaceae</taxon>
        <taxon>Candidatus Neomicrothrix</taxon>
    </lineage>
</organism>
<dbReference type="AlphaFoldDB" id="R4Z4X7"/>
<feature type="transmembrane region" description="Helical" evidence="2">
    <location>
        <begin position="85"/>
        <end position="104"/>
    </location>
</feature>
<feature type="compositionally biased region" description="Basic and acidic residues" evidence="1">
    <location>
        <begin position="179"/>
        <end position="189"/>
    </location>
</feature>
<evidence type="ECO:0000256" key="1">
    <source>
        <dbReference type="SAM" id="MobiDB-lite"/>
    </source>
</evidence>
<keyword evidence="2" id="KW-0472">Membrane</keyword>
<feature type="region of interest" description="Disordered" evidence="1">
    <location>
        <begin position="252"/>
        <end position="280"/>
    </location>
</feature>
<keyword evidence="2" id="KW-0812">Transmembrane</keyword>